<evidence type="ECO:0000313" key="3">
    <source>
        <dbReference type="Proteomes" id="UP001501671"/>
    </source>
</evidence>
<dbReference type="InterPro" id="IPR013976">
    <property type="entry name" value="HDOD"/>
</dbReference>
<dbReference type="PANTHER" id="PTHR33525">
    <property type="match status" value="1"/>
</dbReference>
<dbReference type="RefSeq" id="WP_345250470.1">
    <property type="nucleotide sequence ID" value="NZ_BAABFO010000012.1"/>
</dbReference>
<protein>
    <submittedName>
        <fullName evidence="2">HDOD domain-containing protein</fullName>
    </submittedName>
</protein>
<dbReference type="SUPFAM" id="SSF55781">
    <property type="entry name" value="GAF domain-like"/>
    <property type="match status" value="1"/>
</dbReference>
<comment type="caution">
    <text evidence="2">The sequence shown here is derived from an EMBL/GenBank/DDBJ whole genome shotgun (WGS) entry which is preliminary data.</text>
</comment>
<dbReference type="Pfam" id="PF08668">
    <property type="entry name" value="HDOD"/>
    <property type="match status" value="1"/>
</dbReference>
<name>A0ABP8H6N0_9BURK</name>
<dbReference type="Proteomes" id="UP001501671">
    <property type="component" value="Unassembled WGS sequence"/>
</dbReference>
<dbReference type="PROSITE" id="PS51833">
    <property type="entry name" value="HDOD"/>
    <property type="match status" value="1"/>
</dbReference>
<proteinExistence type="predicted"/>
<dbReference type="SUPFAM" id="SSF109604">
    <property type="entry name" value="HD-domain/PDEase-like"/>
    <property type="match status" value="1"/>
</dbReference>
<evidence type="ECO:0000259" key="1">
    <source>
        <dbReference type="PROSITE" id="PS51833"/>
    </source>
</evidence>
<evidence type="ECO:0000313" key="2">
    <source>
        <dbReference type="EMBL" id="GAA4335083.1"/>
    </source>
</evidence>
<sequence>MLPSEPIETTEPTEPKHALTSKLWLRISERGDFPMLSNALRTTISAMKGDDYDFTALVQIVLSDFTLTQRVIRLANSAMYIAFGGNITTVSRALMVLGMEAVGHLVVGMKLVDHFQQSQSQSHRIDAKLELNRAMLAGCVARKLAENRDVLAAEEAVVCTLMRQLGKLLCIFYLESEWQQIRARAQEEGCSDEDACRAVLGISFEELADEAAERWGLPPVIREGMTPFDPRAAIDPAQARSTQWLRAVAGFSTSISQCMTVEDGDSGRRDQRIKESAYLYSKALALGPIALQGVVDVLANENASQHFIREINELRAESARGVDHDTVDAIRCGLSDLQCLPSENQLSQVLTMASETVLASMGFARTVVFVRDADKRSYRAQLGIGADIEPLLSQLTFSAAFSVDVFHLAITNSVGIFIENALDPKFTPHLPDWFRQAMPDAHAFVLLPVRVGNGAAALIYGDWTSTERARKIQPEELNALNDLSLELSRFFRYAAANVAAEL</sequence>
<organism evidence="2 3">
    <name type="scientific">Pigmentiphaga soli</name>
    <dbReference type="NCBI Taxonomy" id="1007095"/>
    <lineage>
        <taxon>Bacteria</taxon>
        <taxon>Pseudomonadati</taxon>
        <taxon>Pseudomonadota</taxon>
        <taxon>Betaproteobacteria</taxon>
        <taxon>Burkholderiales</taxon>
        <taxon>Alcaligenaceae</taxon>
        <taxon>Pigmentiphaga</taxon>
    </lineage>
</organism>
<dbReference type="InterPro" id="IPR052340">
    <property type="entry name" value="RNase_Y/CdgJ"/>
</dbReference>
<dbReference type="Gene3D" id="1.10.3210.10">
    <property type="entry name" value="Hypothetical protein af1432"/>
    <property type="match status" value="1"/>
</dbReference>
<dbReference type="EMBL" id="BAABFO010000012">
    <property type="protein sequence ID" value="GAA4335083.1"/>
    <property type="molecule type" value="Genomic_DNA"/>
</dbReference>
<feature type="domain" description="HDOD" evidence="1">
    <location>
        <begin position="33"/>
        <end position="231"/>
    </location>
</feature>
<accession>A0ABP8H6N0</accession>
<dbReference type="PANTHER" id="PTHR33525:SF3">
    <property type="entry name" value="RIBONUCLEASE Y"/>
    <property type="match status" value="1"/>
</dbReference>
<gene>
    <name evidence="2" type="ORF">GCM10023144_28000</name>
</gene>
<reference evidence="3" key="1">
    <citation type="journal article" date="2019" name="Int. J. Syst. Evol. Microbiol.">
        <title>The Global Catalogue of Microorganisms (GCM) 10K type strain sequencing project: providing services to taxonomists for standard genome sequencing and annotation.</title>
        <authorList>
            <consortium name="The Broad Institute Genomics Platform"/>
            <consortium name="The Broad Institute Genome Sequencing Center for Infectious Disease"/>
            <person name="Wu L."/>
            <person name="Ma J."/>
        </authorList>
    </citation>
    <scope>NUCLEOTIDE SEQUENCE [LARGE SCALE GENOMIC DNA]</scope>
    <source>
        <strain evidence="3">JCM 17666</strain>
    </source>
</reference>
<keyword evidence="3" id="KW-1185">Reference proteome</keyword>